<keyword evidence="13" id="KW-1185">Reference proteome</keyword>
<dbReference type="CDD" id="cd17580">
    <property type="entry name" value="REC_2_DhkD-like"/>
    <property type="match status" value="1"/>
</dbReference>
<dbReference type="Pfam" id="PF00072">
    <property type="entry name" value="Response_reg"/>
    <property type="match status" value="2"/>
</dbReference>
<feature type="domain" description="Histidine kinase" evidence="10">
    <location>
        <begin position="146"/>
        <end position="365"/>
    </location>
</feature>
<dbReference type="PROSITE" id="PS50110">
    <property type="entry name" value="RESPONSE_REGULATORY"/>
    <property type="match status" value="2"/>
</dbReference>
<evidence type="ECO:0000259" key="10">
    <source>
        <dbReference type="PROSITE" id="PS50109"/>
    </source>
</evidence>
<sequence length="510" mass="54715">MSALATLILNVDDNEGARYVKSRVLRHAGFAVIEAATGQGALDAVREHAPALVLLDVKLPDISGIEVCRMIKGDAQTNSTLVLQTSAAAVETRDKILALDGGADSYLTEPVEPAELIANVRALLRLYAAEKALRDADRRKDRFLATLAHELRNPLAPIRNAIELLDPRHGANDHVRADARQIASRQVEHLGRLVDDLLDVSRISHGKIALQMDTLDLRHIVEMAVETSRPFLEAKAQHLSVEIDCEPCHVMGDAIRVAQIISNLLSNAAKYTTEGGQIALRLDSNEGEVAIRVRDNGIGIAPDELPYVFDLFMQSREAIKRADGGLGIGLALVRELAELHGGTVGAHSDGLDRGSEFTVRLPLALAPHGVASSTPVDGAAAQPGPAAPPRRRVLIADDNIDSAASLLMLLELEGHDVRVAHDGPGALALAREFLPHVAILDIGLPGMDGHAVAKALRAQPDTARAQLIALTGYGQDRDRQATTEAGFDRHLVKPAPFDEILREIESAPLD</sequence>
<dbReference type="CDD" id="cd00082">
    <property type="entry name" value="HisKA"/>
    <property type="match status" value="1"/>
</dbReference>
<dbReference type="PRINTS" id="PR00344">
    <property type="entry name" value="BCTRLSENSOR"/>
</dbReference>
<comment type="catalytic activity">
    <reaction evidence="1">
        <text>ATP + protein L-histidine = ADP + protein N-phospho-L-histidine.</text>
        <dbReference type="EC" id="2.7.13.3"/>
    </reaction>
</comment>
<dbReference type="PROSITE" id="PS50109">
    <property type="entry name" value="HIS_KIN"/>
    <property type="match status" value="1"/>
</dbReference>
<dbReference type="GO" id="GO:0000155">
    <property type="term" value="F:phosphorelay sensor kinase activity"/>
    <property type="evidence" value="ECO:0007669"/>
    <property type="project" value="InterPro"/>
</dbReference>
<dbReference type="GO" id="GO:0005886">
    <property type="term" value="C:plasma membrane"/>
    <property type="evidence" value="ECO:0007669"/>
    <property type="project" value="UniProtKB-SubCell"/>
</dbReference>
<dbReference type="Gene3D" id="3.30.565.10">
    <property type="entry name" value="Histidine kinase-like ATPase, C-terminal domain"/>
    <property type="match status" value="1"/>
</dbReference>
<keyword evidence="6" id="KW-0418">Kinase</keyword>
<dbReference type="OrthoDB" id="9768069at2"/>
<comment type="subcellular location">
    <subcellularLocation>
        <location evidence="2">Cell inner membrane</location>
        <topology evidence="2">Multi-pass membrane protein</topology>
    </subcellularLocation>
</comment>
<evidence type="ECO:0000256" key="6">
    <source>
        <dbReference type="ARBA" id="ARBA00022777"/>
    </source>
</evidence>
<dbReference type="InterPro" id="IPR036097">
    <property type="entry name" value="HisK_dim/P_sf"/>
</dbReference>
<evidence type="ECO:0000256" key="9">
    <source>
        <dbReference type="PROSITE-ProRule" id="PRU00169"/>
    </source>
</evidence>
<evidence type="ECO:0000256" key="1">
    <source>
        <dbReference type="ARBA" id="ARBA00000085"/>
    </source>
</evidence>
<feature type="modified residue" description="4-aspartylphosphate" evidence="9">
    <location>
        <position position="441"/>
    </location>
</feature>
<dbReference type="AlphaFoldDB" id="A0A7Z2GQ00"/>
<dbReference type="InterPro" id="IPR004358">
    <property type="entry name" value="Sig_transdc_His_kin-like_C"/>
</dbReference>
<gene>
    <name evidence="12" type="ORF">FAZ98_28905</name>
</gene>
<evidence type="ECO:0000313" key="12">
    <source>
        <dbReference type="EMBL" id="QGZ65863.1"/>
    </source>
</evidence>
<dbReference type="SMART" id="SM00387">
    <property type="entry name" value="HATPase_c"/>
    <property type="match status" value="1"/>
</dbReference>
<dbReference type="FunFam" id="1.10.287.130:FF:000001">
    <property type="entry name" value="Two-component sensor histidine kinase"/>
    <property type="match status" value="1"/>
</dbReference>
<proteinExistence type="predicted"/>
<evidence type="ECO:0000256" key="4">
    <source>
        <dbReference type="ARBA" id="ARBA00022553"/>
    </source>
</evidence>
<reference evidence="12 13" key="1">
    <citation type="submission" date="2019-12" db="EMBL/GenBank/DDBJ databases">
        <title>Paraburkholderia acidiphila 7Q-K02 sp. nov and Paraburkholderia acidisoli DHF22 sp. nov., two strains isolated from forest soil.</title>
        <authorList>
            <person name="Gao Z."/>
            <person name="Qiu L."/>
        </authorList>
    </citation>
    <scope>NUCLEOTIDE SEQUENCE [LARGE SCALE GENOMIC DNA]</scope>
    <source>
        <strain evidence="12 13">DHF22</strain>
    </source>
</reference>
<dbReference type="SMART" id="SM00448">
    <property type="entry name" value="REC"/>
    <property type="match status" value="2"/>
</dbReference>
<dbReference type="SUPFAM" id="SSF52172">
    <property type="entry name" value="CheY-like"/>
    <property type="match status" value="2"/>
</dbReference>
<dbReference type="Proteomes" id="UP000433577">
    <property type="component" value="Chromosome 4"/>
</dbReference>
<evidence type="ECO:0000256" key="7">
    <source>
        <dbReference type="ARBA" id="ARBA00023012"/>
    </source>
</evidence>
<evidence type="ECO:0000256" key="5">
    <source>
        <dbReference type="ARBA" id="ARBA00022679"/>
    </source>
</evidence>
<dbReference type="InterPro" id="IPR005467">
    <property type="entry name" value="His_kinase_dom"/>
</dbReference>
<evidence type="ECO:0000259" key="11">
    <source>
        <dbReference type="PROSITE" id="PS50110"/>
    </source>
</evidence>
<dbReference type="RefSeq" id="WP_158956746.1">
    <property type="nucleotide sequence ID" value="NZ_CP046916.1"/>
</dbReference>
<dbReference type="Gene3D" id="1.10.287.130">
    <property type="match status" value="1"/>
</dbReference>
<dbReference type="InterPro" id="IPR036890">
    <property type="entry name" value="HATPase_C_sf"/>
</dbReference>
<accession>A0A7Z2GQ00</accession>
<dbReference type="Pfam" id="PF00512">
    <property type="entry name" value="HisKA"/>
    <property type="match status" value="1"/>
</dbReference>
<dbReference type="Gene3D" id="6.10.250.690">
    <property type="match status" value="1"/>
</dbReference>
<dbReference type="InterPro" id="IPR001789">
    <property type="entry name" value="Sig_transdc_resp-reg_receiver"/>
</dbReference>
<dbReference type="InterPro" id="IPR003594">
    <property type="entry name" value="HATPase_dom"/>
</dbReference>
<dbReference type="PANTHER" id="PTHR43547:SF2">
    <property type="entry name" value="HYBRID SIGNAL TRANSDUCTION HISTIDINE KINASE C"/>
    <property type="match status" value="1"/>
</dbReference>
<dbReference type="Gene3D" id="3.40.50.2300">
    <property type="match status" value="2"/>
</dbReference>
<dbReference type="Pfam" id="PF02518">
    <property type="entry name" value="HATPase_c"/>
    <property type="match status" value="1"/>
</dbReference>
<keyword evidence="4 9" id="KW-0597">Phosphoprotein</keyword>
<protein>
    <recommendedName>
        <fullName evidence="3">histidine kinase</fullName>
        <ecNumber evidence="3">2.7.13.3</ecNumber>
    </recommendedName>
</protein>
<feature type="domain" description="Response regulatory" evidence="11">
    <location>
        <begin position="392"/>
        <end position="508"/>
    </location>
</feature>
<organism evidence="12 13">
    <name type="scientific">Paraburkholderia acidisoli</name>
    <dbReference type="NCBI Taxonomy" id="2571748"/>
    <lineage>
        <taxon>Bacteria</taxon>
        <taxon>Pseudomonadati</taxon>
        <taxon>Pseudomonadota</taxon>
        <taxon>Betaproteobacteria</taxon>
        <taxon>Burkholderiales</taxon>
        <taxon>Burkholderiaceae</taxon>
        <taxon>Paraburkholderia</taxon>
    </lineage>
</organism>
<evidence type="ECO:0000256" key="8">
    <source>
        <dbReference type="ARBA" id="ARBA00023136"/>
    </source>
</evidence>
<evidence type="ECO:0000256" key="3">
    <source>
        <dbReference type="ARBA" id="ARBA00012438"/>
    </source>
</evidence>
<dbReference type="FunFam" id="3.30.565.10:FF:000006">
    <property type="entry name" value="Sensor histidine kinase WalK"/>
    <property type="match status" value="1"/>
</dbReference>
<evidence type="ECO:0000256" key="2">
    <source>
        <dbReference type="ARBA" id="ARBA00004429"/>
    </source>
</evidence>
<dbReference type="KEGG" id="pacs:FAZ98_28905"/>
<feature type="modified residue" description="4-aspartylphosphate" evidence="9">
    <location>
        <position position="56"/>
    </location>
</feature>
<dbReference type="EC" id="2.7.13.3" evidence="3"/>
<keyword evidence="7" id="KW-0902">Two-component regulatory system</keyword>
<dbReference type="PANTHER" id="PTHR43547">
    <property type="entry name" value="TWO-COMPONENT HISTIDINE KINASE"/>
    <property type="match status" value="1"/>
</dbReference>
<dbReference type="InterPro" id="IPR003661">
    <property type="entry name" value="HisK_dim/P_dom"/>
</dbReference>
<keyword evidence="8" id="KW-0472">Membrane</keyword>
<dbReference type="EMBL" id="CP046916">
    <property type="protein sequence ID" value="QGZ65863.1"/>
    <property type="molecule type" value="Genomic_DNA"/>
</dbReference>
<keyword evidence="5" id="KW-0808">Transferase</keyword>
<evidence type="ECO:0000313" key="13">
    <source>
        <dbReference type="Proteomes" id="UP000433577"/>
    </source>
</evidence>
<dbReference type="SUPFAM" id="SSF55874">
    <property type="entry name" value="ATPase domain of HSP90 chaperone/DNA topoisomerase II/histidine kinase"/>
    <property type="match status" value="1"/>
</dbReference>
<dbReference type="SMART" id="SM00388">
    <property type="entry name" value="HisKA"/>
    <property type="match status" value="1"/>
</dbReference>
<feature type="domain" description="Response regulatory" evidence="11">
    <location>
        <begin position="7"/>
        <end position="124"/>
    </location>
</feature>
<dbReference type="SUPFAM" id="SSF47384">
    <property type="entry name" value="Homodimeric domain of signal transducing histidine kinase"/>
    <property type="match status" value="1"/>
</dbReference>
<dbReference type="InterPro" id="IPR011006">
    <property type="entry name" value="CheY-like_superfamily"/>
</dbReference>
<name>A0A7Z2GQ00_9BURK</name>